<protein>
    <recommendedName>
        <fullName evidence="10">Protein kinase domain-containing protein</fullName>
    </recommendedName>
</protein>
<evidence type="ECO:0000313" key="12">
    <source>
        <dbReference type="Proteomes" id="UP000708208"/>
    </source>
</evidence>
<name>A0A8J2LKI8_9HEXA</name>
<feature type="compositionally biased region" description="Polar residues" evidence="9">
    <location>
        <begin position="455"/>
        <end position="479"/>
    </location>
</feature>
<keyword evidence="1" id="KW-0723">Serine/threonine-protein kinase</keyword>
<dbReference type="PANTHER" id="PTHR46538">
    <property type="entry name" value="PROTEIN KINASE DOMAIN-CONTAINING PROTEIN"/>
    <property type="match status" value="1"/>
</dbReference>
<feature type="compositionally biased region" description="Polar residues" evidence="9">
    <location>
        <begin position="435"/>
        <end position="447"/>
    </location>
</feature>
<keyword evidence="5" id="KW-0418">Kinase</keyword>
<dbReference type="Pfam" id="PF12474">
    <property type="entry name" value="PKK"/>
    <property type="match status" value="2"/>
</dbReference>
<dbReference type="GO" id="GO:0004674">
    <property type="term" value="F:protein serine/threonine kinase activity"/>
    <property type="evidence" value="ECO:0007669"/>
    <property type="project" value="UniProtKB-KW"/>
</dbReference>
<feature type="compositionally biased region" description="Low complexity" evidence="9">
    <location>
        <begin position="1492"/>
        <end position="1524"/>
    </location>
</feature>
<dbReference type="Pfam" id="PF00069">
    <property type="entry name" value="Pkinase"/>
    <property type="match status" value="1"/>
</dbReference>
<keyword evidence="12" id="KW-1185">Reference proteome</keyword>
<feature type="compositionally biased region" description="Basic and acidic residues" evidence="9">
    <location>
        <begin position="935"/>
        <end position="945"/>
    </location>
</feature>
<accession>A0A8J2LKI8</accession>
<gene>
    <name evidence="11" type="ORF">AFUS01_LOCUS47546</name>
</gene>
<keyword evidence="2" id="KW-0597">Phosphoprotein</keyword>
<feature type="compositionally biased region" description="Basic and acidic residues" evidence="9">
    <location>
        <begin position="1377"/>
        <end position="1414"/>
    </location>
</feature>
<feature type="compositionally biased region" description="Basic and acidic residues" evidence="9">
    <location>
        <begin position="405"/>
        <end position="418"/>
    </location>
</feature>
<dbReference type="InterPro" id="IPR008271">
    <property type="entry name" value="Ser/Thr_kinase_AS"/>
</dbReference>
<feature type="region of interest" description="Disordered" evidence="9">
    <location>
        <begin position="889"/>
        <end position="924"/>
    </location>
</feature>
<evidence type="ECO:0000256" key="5">
    <source>
        <dbReference type="ARBA" id="ARBA00022777"/>
    </source>
</evidence>
<dbReference type="Proteomes" id="UP000708208">
    <property type="component" value="Unassembled WGS sequence"/>
</dbReference>
<proteinExistence type="predicted"/>
<keyword evidence="3" id="KW-0808">Transferase</keyword>
<comment type="caution">
    <text evidence="11">The sequence shown here is derived from an EMBL/GenBank/DDBJ whole genome shotgun (WGS) entry which is preliminary data.</text>
</comment>
<feature type="binding site" evidence="7">
    <location>
        <position position="74"/>
    </location>
    <ligand>
        <name>ATP</name>
        <dbReference type="ChEBI" id="CHEBI:30616"/>
    </ligand>
</feature>
<dbReference type="PROSITE" id="PS00107">
    <property type="entry name" value="PROTEIN_KINASE_ATP"/>
    <property type="match status" value="1"/>
</dbReference>
<reference evidence="11" key="1">
    <citation type="submission" date="2021-06" db="EMBL/GenBank/DDBJ databases">
        <authorList>
            <person name="Hodson N. C."/>
            <person name="Mongue J. A."/>
            <person name="Jaron S. K."/>
        </authorList>
    </citation>
    <scope>NUCLEOTIDE SEQUENCE</scope>
</reference>
<feature type="region of interest" description="Disordered" evidence="9">
    <location>
        <begin position="932"/>
        <end position="951"/>
    </location>
</feature>
<evidence type="ECO:0000313" key="11">
    <source>
        <dbReference type="EMBL" id="CAG7838592.1"/>
    </source>
</evidence>
<keyword evidence="6 7" id="KW-0067">ATP-binding</keyword>
<dbReference type="FunFam" id="1.10.510.10:FF:001091">
    <property type="entry name" value="STE family protein kinase"/>
    <property type="match status" value="1"/>
</dbReference>
<feature type="compositionally biased region" description="Polar residues" evidence="9">
    <location>
        <begin position="1004"/>
        <end position="1022"/>
    </location>
</feature>
<evidence type="ECO:0000256" key="7">
    <source>
        <dbReference type="PROSITE-ProRule" id="PRU10141"/>
    </source>
</evidence>
<dbReference type="OrthoDB" id="10027016at2759"/>
<evidence type="ECO:0000256" key="6">
    <source>
        <dbReference type="ARBA" id="ARBA00022840"/>
    </source>
</evidence>
<feature type="domain" description="Protein kinase" evidence="10">
    <location>
        <begin position="45"/>
        <end position="302"/>
    </location>
</feature>
<dbReference type="PANTHER" id="PTHR46538:SF3">
    <property type="entry name" value="PROTEIN KINASE DOMAIN-CONTAINING PROTEIN"/>
    <property type="match status" value="1"/>
</dbReference>
<dbReference type="EMBL" id="CAJVCH010571812">
    <property type="protein sequence ID" value="CAG7838592.1"/>
    <property type="molecule type" value="Genomic_DNA"/>
</dbReference>
<feature type="region of interest" description="Disordered" evidence="9">
    <location>
        <begin position="966"/>
        <end position="1039"/>
    </location>
</feature>
<dbReference type="InterPro" id="IPR000719">
    <property type="entry name" value="Prot_kinase_dom"/>
</dbReference>
<evidence type="ECO:0000256" key="4">
    <source>
        <dbReference type="ARBA" id="ARBA00022741"/>
    </source>
</evidence>
<dbReference type="SMART" id="SM00220">
    <property type="entry name" value="S_TKc"/>
    <property type="match status" value="1"/>
</dbReference>
<evidence type="ECO:0000256" key="9">
    <source>
        <dbReference type="SAM" id="MobiDB-lite"/>
    </source>
</evidence>
<feature type="coiled-coil region" evidence="8">
    <location>
        <begin position="1159"/>
        <end position="1186"/>
    </location>
</feature>
<dbReference type="InterPro" id="IPR022165">
    <property type="entry name" value="PKK"/>
</dbReference>
<keyword evidence="4 7" id="KW-0547">Nucleotide-binding</keyword>
<dbReference type="InterPro" id="IPR017441">
    <property type="entry name" value="Protein_kinase_ATP_BS"/>
</dbReference>
<feature type="region of interest" description="Disordered" evidence="9">
    <location>
        <begin position="332"/>
        <end position="534"/>
    </location>
</feature>
<evidence type="ECO:0000259" key="10">
    <source>
        <dbReference type="PROSITE" id="PS50011"/>
    </source>
</evidence>
<organism evidence="11 12">
    <name type="scientific">Allacma fusca</name>
    <dbReference type="NCBI Taxonomy" id="39272"/>
    <lineage>
        <taxon>Eukaryota</taxon>
        <taxon>Metazoa</taxon>
        <taxon>Ecdysozoa</taxon>
        <taxon>Arthropoda</taxon>
        <taxon>Hexapoda</taxon>
        <taxon>Collembola</taxon>
        <taxon>Symphypleona</taxon>
        <taxon>Sminthuridae</taxon>
        <taxon>Allacma</taxon>
    </lineage>
</organism>
<feature type="region of interest" description="Disordered" evidence="9">
    <location>
        <begin position="1482"/>
        <end position="1524"/>
    </location>
</feature>
<evidence type="ECO:0000256" key="3">
    <source>
        <dbReference type="ARBA" id="ARBA00022679"/>
    </source>
</evidence>
<sequence length="1524" mass="171733">MSFFSGLKKLVRGTGIRGGDGAGQGNRLKKLPMCLRMDVDPTVQWDFIGELGDGAFGKVYKARHKETAIFAAAKMCRLEGDEDLDDFRVEIDILSDFSHPNVVALFDAFCNDSKLWLLLEYCDGGALDTIMIELEHPLSEPQIAHVAAKLVIALSYLHDNKVIHRDLKAGNVLVTTDGGVKLADFGVSAKNKYTLQKHNTFIGTPYWMAPEVVMCETLRNPYDYKVDVWSLGITLIECAEMEPPHHELSPMRVVLKIQRGEPPKLTKPTAYSADFNSFLSRCLIKDPNSRPTAQELLHHPFIAKSDDPKPIRDLVLEFKAEVVDVITFDDDAEEQRSSQLNLEPGTADTDAKDGANSVPMTPVEPKSFSVPVLPASAGLNVEKRGTEVEADVNPKRSKQSTPPPSDKDKEKKVKEKRPAPRPPSETVESDKEIQRNSSVPSVGSIESGNKPAVNPKSSTSEELSEMPNSQENQTFNATVFDSKVESLATSSISEENKENEESSKECTNLLEEETSHSKDDIKPEIRDEPLKSESETINQELGLDAHDETDLAVTVNSSAIISPISVPFPVEAQEPKQNSSKIVLKQSQDVTNHVNSNFNLSNVVVTTTTAIYTDGYNISNDVVHSLDESDPTVVTGSSVIVRSKSPTPDIDVGVTNVNIDTKSSHENNPSDEPLHFSSNDSVTVVPILTQESSIQPPVQVNNDDVKIITENTNSIPNLITVNSPSSDKVLATTDAGVSIVPSPSDQVVVVANSTNKTWLSSNDLQTEGAFRRDITSSVGTPTSTPSTLDRSVKGRKLDDSEVVVFSPVTQEPAVSTDIYEQNLNISHVSVVAVGEDSSEPWGTPRGNNISEVAVNPKPLDDAPISIVVEGTTLEATDVDAVPELVVHKKKNRREDSRDDSFSSNARRPNWNGVSPKTRPISDGHILSQQASYWSPKEETNQDRLNKNSAVSTSLRDIPARLVESSDGLSASSLDRAERQKKHIGNGQVTREGLTKPTHIRNRSDTVSVSTSASQDSNKENQGSTPSPSSSTATGDDEVVVVRRKLDSKDRQRLREETNYKKKTRKRTRKFEVDGVVVTTTTSKVVYGDDDESISNYYINRKQELREFKLLQKQEQKQFQDLTFKAHVAAEAQEKKFESEKLNLLRAFETDMESKARVQKQQVEKTEQMQENELRQMSKKIRADQEKEVQQFRYGLKQEVKLLKQDIEEMPKEQRKNAWRVRKEQLDLDQHEREKQFLDKLNENHDSCMKRQNETHRSRIAAMESQYLQQRHERIRRHNKQLWELEETHMRERHQLKKRQIKEIFTLQRHQMVIRHDKELDHHRRLVSRREEELVKRQTAEKRALPKRIRNEMKIREMMFRESLRIHAPGSNPATGPDDEKERMRRFQEQEKKKYKAEQQRLEDKHTRQLEDTRNIGDAAKRELEQLQNEKRALLAQHEEMKLEELEEECTRALREFSNSIPPKLEKLEAEFAAQLLEQRRFYGETIGDPPESLSTNQSNSSISFNSESTTPLPTSSFSSLDSDS</sequence>
<evidence type="ECO:0000256" key="1">
    <source>
        <dbReference type="ARBA" id="ARBA00022527"/>
    </source>
</evidence>
<dbReference type="PROSITE" id="PS00108">
    <property type="entry name" value="PROTEIN_KINASE_ST"/>
    <property type="match status" value="1"/>
</dbReference>
<feature type="compositionally biased region" description="Basic and acidic residues" evidence="9">
    <location>
        <begin position="494"/>
        <end position="504"/>
    </location>
</feature>
<evidence type="ECO:0000256" key="2">
    <source>
        <dbReference type="ARBA" id="ARBA00022553"/>
    </source>
</evidence>
<dbReference type="InterPro" id="IPR051585">
    <property type="entry name" value="STE20_Ser/Thr_Kinases"/>
</dbReference>
<dbReference type="PROSITE" id="PS50011">
    <property type="entry name" value="PROTEIN_KINASE_DOM"/>
    <property type="match status" value="1"/>
</dbReference>
<dbReference type="GO" id="GO:0005524">
    <property type="term" value="F:ATP binding"/>
    <property type="evidence" value="ECO:0007669"/>
    <property type="project" value="UniProtKB-UniRule"/>
</dbReference>
<keyword evidence="8" id="KW-0175">Coiled coil</keyword>
<evidence type="ECO:0000256" key="8">
    <source>
        <dbReference type="SAM" id="Coils"/>
    </source>
</evidence>
<feature type="region of interest" description="Disordered" evidence="9">
    <location>
        <begin position="1366"/>
        <end position="1414"/>
    </location>
</feature>
<feature type="compositionally biased region" description="Basic and acidic residues" evidence="9">
    <location>
        <begin position="513"/>
        <end position="534"/>
    </location>
</feature>